<evidence type="ECO:0000313" key="2">
    <source>
        <dbReference type="Proteomes" id="UP000805649"/>
    </source>
</evidence>
<name>A0ACC3ZBG7_COLTU</name>
<protein>
    <submittedName>
        <fullName evidence="1">Uncharacterized protein</fullName>
    </submittedName>
</protein>
<comment type="caution">
    <text evidence="1">The sequence shown here is derived from an EMBL/GenBank/DDBJ whole genome shotgun (WGS) entry which is preliminary data.</text>
</comment>
<keyword evidence="2" id="KW-1185">Reference proteome</keyword>
<evidence type="ECO:0000313" key="1">
    <source>
        <dbReference type="EMBL" id="KAL0941489.1"/>
    </source>
</evidence>
<dbReference type="EMBL" id="VUJX02000002">
    <property type="protein sequence ID" value="KAL0941489.1"/>
    <property type="molecule type" value="Genomic_DNA"/>
</dbReference>
<gene>
    <name evidence="1" type="ORF">CTRU02_204252</name>
</gene>
<reference evidence="1 2" key="1">
    <citation type="journal article" date="2020" name="Phytopathology">
        <title>Genome Sequence Resources of Colletotrichum truncatum, C. plurivorum, C. musicola, and C. sojae: Four Species Pathogenic to Soybean (Glycine max).</title>
        <authorList>
            <person name="Rogerio F."/>
            <person name="Boufleur T.R."/>
            <person name="Ciampi-Guillardi M."/>
            <person name="Sukno S.A."/>
            <person name="Thon M.R."/>
            <person name="Massola Junior N.S."/>
            <person name="Baroncelli R."/>
        </authorList>
    </citation>
    <scope>NUCLEOTIDE SEQUENCE [LARGE SCALE GENOMIC DNA]</scope>
    <source>
        <strain evidence="1 2">CMES1059</strain>
    </source>
</reference>
<proteinExistence type="predicted"/>
<dbReference type="Proteomes" id="UP000805649">
    <property type="component" value="Unassembled WGS sequence"/>
</dbReference>
<sequence>MTVEKCAAFCSAFALFGVEYGRECFCGNARDPSSQAADPSDCNFRCSGDSRSLCGASNRLNIYSNLSPTTQGPATLPGITSLGCFVDSIPRKLPSKTISDGSMTAAKCAASCAGYTYFGTQWSSECYCGNTVPDISAPISDCNMVCSGNYNEFCGGSMRLNIYKVDQTSATKSTSGGTSGTTVSNGSSLGGFTYRSCWTDTPYDRSLKAIDYRADDMTVEKCAERCKAYTYFGLEYSRECFCGDDLIGQAAPEDECKMSCMGAGDQKCGDSNRLNIYSKQTLSASPSYSSSSTSVTSSWSSTISTSPTSFSTSLSSSTSKTSSSLKLSESLASHTSSPASTTSLTPQISSSTSTTTSTSQTSSSSSLTTLSTSRTSSMSMSTSSGPQIPSSTSITSSASQTSSSSSSSSSSLTSDLSKTTGPAMTTVTSCAATATYNGTPEYCFTPGNLPTYCEMMFAEKADLTLDQFISYCKPQLSANGLPANPQALACLNANTYKSIPSANSCLNAPSASLICQYDTACVTKTYVVGQVPTASPATTTPTIGINLFGDGGWESGNTNPWEVSNDDQLGISGKGNFMEVTVNSVRPRSGKYSLSALYTGINYGAVSFIRMQKVVPGKTYQLQFYVWSTKAGTNTGVQVNLEPGGFAIGESSLNSTPTNQWVKRTLTIKTITSFIKLKMSVTGSVYGSNNINQIYIDDISFMQLD</sequence>
<accession>A0ACC3ZBG7</accession>
<organism evidence="1 2">
    <name type="scientific">Colletotrichum truncatum</name>
    <name type="common">Anthracnose fungus</name>
    <name type="synonym">Colletotrichum capsici</name>
    <dbReference type="NCBI Taxonomy" id="5467"/>
    <lineage>
        <taxon>Eukaryota</taxon>
        <taxon>Fungi</taxon>
        <taxon>Dikarya</taxon>
        <taxon>Ascomycota</taxon>
        <taxon>Pezizomycotina</taxon>
        <taxon>Sordariomycetes</taxon>
        <taxon>Hypocreomycetidae</taxon>
        <taxon>Glomerellales</taxon>
        <taxon>Glomerellaceae</taxon>
        <taxon>Colletotrichum</taxon>
        <taxon>Colletotrichum truncatum species complex</taxon>
    </lineage>
</organism>